<reference evidence="3 4" key="1">
    <citation type="journal article" date="2012" name="PLoS ONE">
        <title>Genomic comparison of Escherichia coli O104:H4 isolates from 2009 and 2011 reveals plasmid, and prophage heterogeneity, including Shiga toxin encoding phage stx2.</title>
        <authorList>
            <consortium name="Threat Characterization Consortium"/>
            <person name="Ahmed S.A."/>
            <person name="Awosika J."/>
            <person name="Baldwin C."/>
            <person name="Bishop-Lilly K.A."/>
            <person name="Biswas B."/>
            <person name="Broomall S."/>
            <person name="Chain P.S."/>
            <person name="Chertkov O."/>
            <person name="Chokoshvili O."/>
            <person name="Coyne S."/>
            <person name="Davenport K."/>
            <person name="Detter J.C."/>
            <person name="Dorman W."/>
            <person name="Erkkila T.H."/>
            <person name="Folster J.P."/>
            <person name="Frey K.G."/>
            <person name="George M."/>
            <person name="Gleasner C."/>
            <person name="Henry M."/>
            <person name="Hill K.K."/>
            <person name="Hubbard K."/>
            <person name="Insalaco J."/>
            <person name="Johnson S."/>
            <person name="Kitzmiller A."/>
            <person name="Krepps M."/>
            <person name="Lo C.C."/>
            <person name="Luu T."/>
            <person name="McNew L.A."/>
            <person name="Minogue T."/>
            <person name="Munk C.A."/>
            <person name="Osborne B."/>
            <person name="Patel M."/>
            <person name="Reitenga K.G."/>
            <person name="Rosenzweig C.N."/>
            <person name="Shea A."/>
            <person name="Shen X."/>
            <person name="Strockbine N."/>
            <person name="Tarr C."/>
            <person name="Teshima H."/>
            <person name="van Gieson E."/>
            <person name="Verratti K."/>
            <person name="Wolcott M."/>
            <person name="Xie G."/>
            <person name="Sozhamannan S."/>
            <person name="Gibbons H.S."/>
        </authorList>
    </citation>
    <scope>NUCLEOTIDE SEQUENCE [LARGE SCALE GENOMIC DNA]</scope>
    <source>
        <strain evidence="3 4">2011C-3493</strain>
    </source>
</reference>
<dbReference type="PANTHER" id="PTHR33420">
    <property type="entry name" value="FIMBRIAL SUBUNIT ELFA-RELATED"/>
    <property type="match status" value="1"/>
</dbReference>
<dbReference type="GeneID" id="75171016"/>
<dbReference type="SMR" id="A0A0E0Y2R0"/>
<dbReference type="SUPFAM" id="SSF49401">
    <property type="entry name" value="Bacterial adhesins"/>
    <property type="match status" value="1"/>
</dbReference>
<evidence type="ECO:0000256" key="1">
    <source>
        <dbReference type="SAM" id="SignalP"/>
    </source>
</evidence>
<organism evidence="3 4">
    <name type="scientific">Escherichia coli O104:H4 (strain 2011C-3493)</name>
    <dbReference type="NCBI Taxonomy" id="1133852"/>
    <lineage>
        <taxon>Bacteria</taxon>
        <taxon>Pseudomonadati</taxon>
        <taxon>Pseudomonadota</taxon>
        <taxon>Gammaproteobacteria</taxon>
        <taxon>Enterobacterales</taxon>
        <taxon>Enterobacteriaceae</taxon>
        <taxon>Escherichia</taxon>
    </lineage>
</organism>
<dbReference type="Proteomes" id="UP000006167">
    <property type="component" value="Chromosome"/>
</dbReference>
<dbReference type="AlphaFoldDB" id="A0A0E0Y2R0"/>
<accession>A0A0E0Y2R0</accession>
<dbReference type="RefSeq" id="WP_000730614.1">
    <property type="nucleotide sequence ID" value="NC_018658.1"/>
</dbReference>
<dbReference type="InterPro" id="IPR008966">
    <property type="entry name" value="Adhesion_dom_sf"/>
</dbReference>
<dbReference type="Pfam" id="PF00419">
    <property type="entry name" value="Fimbrial"/>
    <property type="match status" value="1"/>
</dbReference>
<sequence>MKKKTIFQCVILFFSILNIHVGMAGPEQVSMHIYGNVVDQGCDVATKSALQNIHIGDFNISDFQAANTVSTAADLNIDITGCAAGITGADVLFSGEADTLAPTLLKLTDTGGSGGMATGIAVQILDAQSQQEIPLNQVQPLTPLKAGDNTLKYQLRYKSTKAGATGGNATAVLYFDLVYQ</sequence>
<dbReference type="FunFam" id="2.60.40.1090:FF:000003">
    <property type="entry name" value="Fimbrial subunit"/>
    <property type="match status" value="1"/>
</dbReference>
<dbReference type="PATRIC" id="fig|1133852.3.peg.3466"/>
<feature type="chain" id="PRO_5002376574" evidence="1">
    <location>
        <begin position="25"/>
        <end position="180"/>
    </location>
</feature>
<evidence type="ECO:0000313" key="4">
    <source>
        <dbReference type="Proteomes" id="UP000006167"/>
    </source>
</evidence>
<dbReference type="InterPro" id="IPR036937">
    <property type="entry name" value="Adhesion_dom_fimbrial_sf"/>
</dbReference>
<dbReference type="KEGG" id="esl:O3K_16630"/>
<keyword evidence="1" id="KW-0732">Signal</keyword>
<gene>
    <name evidence="3" type="ordered locus">O3K_16630</name>
</gene>
<feature type="domain" description="Fimbrial-type adhesion" evidence="2">
    <location>
        <begin position="31"/>
        <end position="180"/>
    </location>
</feature>
<dbReference type="InterPro" id="IPR000259">
    <property type="entry name" value="Adhesion_dom_fimbrial"/>
</dbReference>
<dbReference type="InterPro" id="IPR050263">
    <property type="entry name" value="Bact_Fimbrial_Adh_Pro"/>
</dbReference>
<evidence type="ECO:0000313" key="3">
    <source>
        <dbReference type="EMBL" id="AFS75199.1"/>
    </source>
</evidence>
<feature type="signal peptide" evidence="1">
    <location>
        <begin position="1"/>
        <end position="24"/>
    </location>
</feature>
<evidence type="ECO:0000259" key="2">
    <source>
        <dbReference type="Pfam" id="PF00419"/>
    </source>
</evidence>
<dbReference type="EMBL" id="CP003289">
    <property type="protein sequence ID" value="AFS75199.1"/>
    <property type="molecule type" value="Genomic_DNA"/>
</dbReference>
<name>A0A0E0Y2R0_ECO1C</name>
<proteinExistence type="predicted"/>
<dbReference type="PANTHER" id="PTHR33420:SF5">
    <property type="entry name" value="FIMBRIAL SUBUNIT"/>
    <property type="match status" value="1"/>
</dbReference>
<dbReference type="Gene3D" id="2.60.40.1090">
    <property type="entry name" value="Fimbrial-type adhesion domain"/>
    <property type="match status" value="1"/>
</dbReference>
<dbReference type="HOGENOM" id="CLU_088965_0_1_6"/>
<dbReference type="GO" id="GO:0043709">
    <property type="term" value="P:cell adhesion involved in single-species biofilm formation"/>
    <property type="evidence" value="ECO:0007669"/>
    <property type="project" value="TreeGrafter"/>
</dbReference>
<protein>
    <submittedName>
        <fullName evidence="3">Putative fimbrial-like adhesin protein</fullName>
    </submittedName>
</protein>
<dbReference type="GO" id="GO:0009289">
    <property type="term" value="C:pilus"/>
    <property type="evidence" value="ECO:0007669"/>
    <property type="project" value="InterPro"/>
</dbReference>